<evidence type="ECO:0008006" key="4">
    <source>
        <dbReference type="Google" id="ProtNLM"/>
    </source>
</evidence>
<proteinExistence type="predicted"/>
<evidence type="ECO:0000313" key="3">
    <source>
        <dbReference type="Proteomes" id="UP000076489"/>
    </source>
</evidence>
<dbReference type="InterPro" id="IPR010344">
    <property type="entry name" value="YbjH"/>
</dbReference>
<comment type="caution">
    <text evidence="2">The sequence shown here is derived from an EMBL/GenBank/DDBJ whole genome shotgun (WGS) entry which is preliminary data.</text>
</comment>
<dbReference type="Proteomes" id="UP000076489">
    <property type="component" value="Unassembled WGS sequence"/>
</dbReference>
<evidence type="ECO:0000256" key="1">
    <source>
        <dbReference type="SAM" id="SignalP"/>
    </source>
</evidence>
<protein>
    <recommendedName>
        <fullName evidence="4">YjbH domain-containing protein</fullName>
    </recommendedName>
</protein>
<dbReference type="RefSeq" id="WP_063340353.1">
    <property type="nucleotide sequence ID" value="NZ_LUKJ01000001.1"/>
</dbReference>
<evidence type="ECO:0000313" key="2">
    <source>
        <dbReference type="EMBL" id="KZN21172.1"/>
    </source>
</evidence>
<reference evidence="3" key="1">
    <citation type="submission" date="2016-03" db="EMBL/GenBank/DDBJ databases">
        <authorList>
            <person name="Ray J."/>
            <person name="Price M."/>
            <person name="Deutschbauer A."/>
        </authorList>
    </citation>
    <scope>NUCLEOTIDE SEQUENCE [LARGE SCALE GENOMIC DNA]</scope>
    <source>
        <strain evidence="3">FW300-N1B4</strain>
    </source>
</reference>
<dbReference type="Pfam" id="PF06082">
    <property type="entry name" value="YjbH"/>
    <property type="match status" value="1"/>
</dbReference>
<reference evidence="2 3" key="2">
    <citation type="journal article" date="2018" name="Nature">
        <title>Mutant phenotypes for thousands of bacterial genes of unknown function.</title>
        <authorList>
            <person name="Price M.N."/>
            <person name="Wetmore K.M."/>
            <person name="Waters R.J."/>
            <person name="Callaghan M."/>
            <person name="Ray J."/>
            <person name="Liu H."/>
            <person name="Kuehl J.V."/>
            <person name="Melnyk R.A."/>
            <person name="Lamson J.S."/>
            <person name="Suh Y."/>
            <person name="Carlson H.K."/>
            <person name="Esquivel Z."/>
            <person name="Sadeeshkumar H."/>
            <person name="Chakraborty R."/>
            <person name="Zane G.M."/>
            <person name="Rubin B.E."/>
            <person name="Wall J.D."/>
            <person name="Visel A."/>
            <person name="Bristow J."/>
            <person name="Blow M.J."/>
            <person name="Arkin A.P."/>
            <person name="Deutschbauer A.M."/>
        </authorList>
    </citation>
    <scope>NUCLEOTIDE SEQUENCE [LARGE SCALE GENOMIC DNA]</scope>
    <source>
        <strain evidence="2 3">FW300-N1B4</strain>
    </source>
</reference>
<name>A0A161ZGW8_PSEFL</name>
<accession>A0A161ZGW8</accession>
<feature type="signal peptide" evidence="1">
    <location>
        <begin position="1"/>
        <end position="22"/>
    </location>
</feature>
<dbReference type="OrthoDB" id="19542at2"/>
<dbReference type="AlphaFoldDB" id="A0A161ZGW8"/>
<dbReference type="EMBL" id="LUKJ01000001">
    <property type="protein sequence ID" value="KZN21172.1"/>
    <property type="molecule type" value="Genomic_DNA"/>
</dbReference>
<feature type="chain" id="PRO_5007830378" description="YjbH domain-containing protein" evidence="1">
    <location>
        <begin position="23"/>
        <end position="700"/>
    </location>
</feature>
<sequence>MKCPFKLRFAAVLLLPCGFAHGEPRYTQSDFGGVGLLQTPTARMAPAGELSATASRTDPYSRYSFSLQPLDWLEGSFRYTAITNRNYGPEDFSGDQSFKDKAIDIKARLWEETRWAPQVAVGARDIGGTGLFSSEYFVANKRYGDLDFSLGIAWGYLGNRGDFSNPLAVFGSKFNDRPESSAAVARAGDVNTNAYFRGHPSLFGGIAYQTPWAPLSLKLEYEGNDYKNEPLDNSIKQDLPINIGVVYKLADSVDLSAGWERGNTAMFGITLHTNFVSRKAPVKTYDPPAEPLPVQAPSTPADQVNWADVSDRLQQNAGYKVKRITQRGSELMVYGEQSRYFYPSKAVGRASRILDNSVNQDIDWFTLVNQRYDMSIEETSVPRETFRAVVNNDQPLKDLHRTTEVNPAMAHRETTLYTQALEPFTYGLGLGYKQNIGGPDGLLYQFTADADAEYRFTRNTWWSGLLSVNLLNNYDKFTYDAPSGLPRVRTDLRQYMTTSDVMMPTFQFNHAKQLDQDLYGMVYGGYLESMYAGVGSEVLYRPAGKRWSVGADLNFVRQRDYDQGFGLRGYNTVTGHVTSYTELPNDMLAAVSVGRYLARDWGTTVDLSRVFKNGVKFGAWVTLTSASKEEYGEGSFDKGIYVSIPFDELMSTSTMRRANIVWAPLTRDGGARLNRAYSLQTMTDGRDSDLFYNNFEKITE</sequence>
<organism evidence="2 3">
    <name type="scientific">Pseudomonas fluorescens</name>
    <dbReference type="NCBI Taxonomy" id="294"/>
    <lineage>
        <taxon>Bacteria</taxon>
        <taxon>Pseudomonadati</taxon>
        <taxon>Pseudomonadota</taxon>
        <taxon>Gammaproteobacteria</taxon>
        <taxon>Pseudomonadales</taxon>
        <taxon>Pseudomonadaceae</taxon>
        <taxon>Pseudomonas</taxon>
    </lineage>
</organism>
<gene>
    <name evidence="2" type="ORF">A1D17_01715</name>
</gene>
<keyword evidence="1" id="KW-0732">Signal</keyword>